<organism evidence="2 3">
    <name type="scientific">Wickerhamomyces pijperi</name>
    <name type="common">Yeast</name>
    <name type="synonym">Pichia pijperi</name>
    <dbReference type="NCBI Taxonomy" id="599730"/>
    <lineage>
        <taxon>Eukaryota</taxon>
        <taxon>Fungi</taxon>
        <taxon>Dikarya</taxon>
        <taxon>Ascomycota</taxon>
        <taxon>Saccharomycotina</taxon>
        <taxon>Saccharomycetes</taxon>
        <taxon>Phaffomycetales</taxon>
        <taxon>Wickerhamomycetaceae</taxon>
        <taxon>Wickerhamomyces</taxon>
    </lineage>
</organism>
<accession>A0A9P8Q0R4</accession>
<feature type="region of interest" description="Disordered" evidence="1">
    <location>
        <begin position="39"/>
        <end position="65"/>
    </location>
</feature>
<evidence type="ECO:0000313" key="2">
    <source>
        <dbReference type="EMBL" id="KAH3681878.1"/>
    </source>
</evidence>
<reference evidence="2" key="1">
    <citation type="journal article" date="2021" name="Open Biol.">
        <title>Shared evolutionary footprints suggest mitochondrial oxidative damage underlies multiple complex I losses in fungi.</title>
        <authorList>
            <person name="Schikora-Tamarit M.A."/>
            <person name="Marcet-Houben M."/>
            <person name="Nosek J."/>
            <person name="Gabaldon T."/>
        </authorList>
    </citation>
    <scope>NUCLEOTIDE SEQUENCE</scope>
    <source>
        <strain evidence="2">CBS2887</strain>
    </source>
</reference>
<sequence length="106" mass="12205">MKNQDVPEVFLIGQISNRYAILEVPEYQASDLLKEQPIGASDMQANQSEKPIRVNKPNKRGDDEREWRMDTVTVIAKRYGFVSMRIFLNESNSEPSERDAPKGEFD</sequence>
<dbReference type="EMBL" id="JAEUBG010004184">
    <property type="protein sequence ID" value="KAH3681878.1"/>
    <property type="molecule type" value="Genomic_DNA"/>
</dbReference>
<reference evidence="2" key="2">
    <citation type="submission" date="2021-01" db="EMBL/GenBank/DDBJ databases">
        <authorList>
            <person name="Schikora-Tamarit M.A."/>
        </authorList>
    </citation>
    <scope>NUCLEOTIDE SEQUENCE</scope>
    <source>
        <strain evidence="2">CBS2887</strain>
    </source>
</reference>
<protein>
    <submittedName>
        <fullName evidence="2">Uncharacterized protein</fullName>
    </submittedName>
</protein>
<name>A0A9P8Q0R4_WICPI</name>
<proteinExistence type="predicted"/>
<gene>
    <name evidence="2" type="ORF">WICPIJ_007184</name>
</gene>
<evidence type="ECO:0000256" key="1">
    <source>
        <dbReference type="SAM" id="MobiDB-lite"/>
    </source>
</evidence>
<evidence type="ECO:0000313" key="3">
    <source>
        <dbReference type="Proteomes" id="UP000774326"/>
    </source>
</evidence>
<dbReference type="Proteomes" id="UP000774326">
    <property type="component" value="Unassembled WGS sequence"/>
</dbReference>
<keyword evidence="3" id="KW-1185">Reference proteome</keyword>
<comment type="caution">
    <text evidence="2">The sequence shown here is derived from an EMBL/GenBank/DDBJ whole genome shotgun (WGS) entry which is preliminary data.</text>
</comment>
<dbReference type="AlphaFoldDB" id="A0A9P8Q0R4"/>